<accession>A0A024FSS1</accession>
<comment type="caution">
    <text evidence="1">The sequence shown here is derived from an EMBL/GenBank/DDBJ whole genome shotgun (WGS) entry which is preliminary data.</text>
</comment>
<dbReference type="InParanoid" id="A0A024FSS1"/>
<dbReference type="EMBL" id="CAIX01000067">
    <property type="protein sequence ID" value="CCI10033.1"/>
    <property type="molecule type" value="Genomic_DNA"/>
</dbReference>
<organism evidence="1 2">
    <name type="scientific">Albugo candida</name>
    <dbReference type="NCBI Taxonomy" id="65357"/>
    <lineage>
        <taxon>Eukaryota</taxon>
        <taxon>Sar</taxon>
        <taxon>Stramenopiles</taxon>
        <taxon>Oomycota</taxon>
        <taxon>Peronosporomycetes</taxon>
        <taxon>Albuginales</taxon>
        <taxon>Albuginaceae</taxon>
        <taxon>Albugo</taxon>
    </lineage>
</organism>
<evidence type="ECO:0000313" key="1">
    <source>
        <dbReference type="EMBL" id="CCI10033.1"/>
    </source>
</evidence>
<proteinExistence type="predicted"/>
<dbReference type="Proteomes" id="UP000053237">
    <property type="component" value="Unassembled WGS sequence"/>
</dbReference>
<reference evidence="1 2" key="1">
    <citation type="submission" date="2012-05" db="EMBL/GenBank/DDBJ databases">
        <title>Recombination and specialization in a pathogen metapopulation.</title>
        <authorList>
            <person name="Gardiner A."/>
            <person name="Kemen E."/>
            <person name="Schultz-Larsen T."/>
            <person name="MacLean D."/>
            <person name="Van Oosterhout C."/>
            <person name="Jones J.D.G."/>
        </authorList>
    </citation>
    <scope>NUCLEOTIDE SEQUENCE [LARGE SCALE GENOMIC DNA]</scope>
    <source>
        <strain evidence="1 2">Ac Nc2</strain>
    </source>
</reference>
<evidence type="ECO:0000313" key="2">
    <source>
        <dbReference type="Proteomes" id="UP000053237"/>
    </source>
</evidence>
<dbReference type="AlphaFoldDB" id="A0A024FSS1"/>
<name>A0A024FSS1_9STRA</name>
<gene>
    <name evidence="1" type="ORF">BN9_050930</name>
</gene>
<sequence length="166" mass="18876">MKVRKIHLCGFHVEFELVIAHPCSNFLPEQYRNRAQLLASRCNSIYCNVMCGHWSSSDRIHLVNFLLAFPMMDYKAMWFTIGAPLLCTCTRRVSTCLRCIALETNNPLKLSIALKHLYLVSESLMLSKFDQGFHTKQTNLKYVCFILCDISSSAAASCLGNKIDLC</sequence>
<protein>
    <submittedName>
        <fullName evidence="1">Uncharacterized protein</fullName>
    </submittedName>
</protein>
<keyword evidence="2" id="KW-1185">Reference proteome</keyword>